<accession>A0A3A3FME8</accession>
<dbReference type="GO" id="GO:0046872">
    <property type="term" value="F:metal ion binding"/>
    <property type="evidence" value="ECO:0007669"/>
    <property type="project" value="UniProtKB-KW"/>
</dbReference>
<dbReference type="OrthoDB" id="327703at2"/>
<evidence type="ECO:0000313" key="5">
    <source>
        <dbReference type="EMBL" id="RJF95901.1"/>
    </source>
</evidence>
<keyword evidence="6" id="KW-1185">Reference proteome</keyword>
<gene>
    <name evidence="5" type="ORF">D3871_21325</name>
</gene>
<dbReference type="SUPFAM" id="SSF51316">
    <property type="entry name" value="Mss4-like"/>
    <property type="match status" value="1"/>
</dbReference>
<protein>
    <submittedName>
        <fullName evidence="5">GFA family protein</fullName>
    </submittedName>
</protein>
<sequence>MKKTYHGSCHCGAVRYEADIDLDAGTSRCNCSICSKLRRWGALVKPDAFRLLSGESELSTYRFNSKQAEHLFCHHCGVHSFSRGDIPEIGGAYVSINLACLDNATPAELAAAPVQYMDGRHDNWWNAPAETGHM</sequence>
<feature type="domain" description="CENP-V/GFA" evidence="4">
    <location>
        <begin position="5"/>
        <end position="126"/>
    </location>
</feature>
<evidence type="ECO:0000256" key="2">
    <source>
        <dbReference type="ARBA" id="ARBA00022723"/>
    </source>
</evidence>
<dbReference type="Gene3D" id="2.170.150.70">
    <property type="match status" value="1"/>
</dbReference>
<evidence type="ECO:0000256" key="3">
    <source>
        <dbReference type="ARBA" id="ARBA00022833"/>
    </source>
</evidence>
<dbReference type="Proteomes" id="UP000265955">
    <property type="component" value="Unassembled WGS sequence"/>
</dbReference>
<name>A0A3A3FME8_9BURK</name>
<dbReference type="AlphaFoldDB" id="A0A3A3FME8"/>
<organism evidence="5 6">
    <name type="scientific">Noviherbaspirillum saxi</name>
    <dbReference type="NCBI Taxonomy" id="2320863"/>
    <lineage>
        <taxon>Bacteria</taxon>
        <taxon>Pseudomonadati</taxon>
        <taxon>Pseudomonadota</taxon>
        <taxon>Betaproteobacteria</taxon>
        <taxon>Burkholderiales</taxon>
        <taxon>Oxalobacteraceae</taxon>
        <taxon>Noviherbaspirillum</taxon>
    </lineage>
</organism>
<dbReference type="Pfam" id="PF04828">
    <property type="entry name" value="GFA"/>
    <property type="match status" value="1"/>
</dbReference>
<comment type="similarity">
    <text evidence="1">Belongs to the Gfa family.</text>
</comment>
<dbReference type="GO" id="GO:0016846">
    <property type="term" value="F:carbon-sulfur lyase activity"/>
    <property type="evidence" value="ECO:0007669"/>
    <property type="project" value="InterPro"/>
</dbReference>
<dbReference type="EMBL" id="QYUO01000002">
    <property type="protein sequence ID" value="RJF95901.1"/>
    <property type="molecule type" value="Genomic_DNA"/>
</dbReference>
<keyword evidence="2" id="KW-0479">Metal-binding</keyword>
<dbReference type="InterPro" id="IPR011057">
    <property type="entry name" value="Mss4-like_sf"/>
</dbReference>
<dbReference type="InterPro" id="IPR052355">
    <property type="entry name" value="CENP-V-like"/>
</dbReference>
<evidence type="ECO:0000256" key="1">
    <source>
        <dbReference type="ARBA" id="ARBA00005495"/>
    </source>
</evidence>
<evidence type="ECO:0000313" key="6">
    <source>
        <dbReference type="Proteomes" id="UP000265955"/>
    </source>
</evidence>
<dbReference type="PANTHER" id="PTHR28620:SF1">
    <property type="entry name" value="CENP-V_GFA DOMAIN-CONTAINING PROTEIN"/>
    <property type="match status" value="1"/>
</dbReference>
<keyword evidence="3" id="KW-0862">Zinc</keyword>
<dbReference type="InterPro" id="IPR006913">
    <property type="entry name" value="CENP-V/GFA"/>
</dbReference>
<reference evidence="6" key="1">
    <citation type="submission" date="2018-09" db="EMBL/GenBank/DDBJ databases">
        <authorList>
            <person name="Zhu H."/>
        </authorList>
    </citation>
    <scope>NUCLEOTIDE SEQUENCE [LARGE SCALE GENOMIC DNA]</scope>
    <source>
        <strain evidence="6">K1R23-30</strain>
    </source>
</reference>
<comment type="caution">
    <text evidence="5">The sequence shown here is derived from an EMBL/GenBank/DDBJ whole genome shotgun (WGS) entry which is preliminary data.</text>
</comment>
<evidence type="ECO:0000259" key="4">
    <source>
        <dbReference type="PROSITE" id="PS51891"/>
    </source>
</evidence>
<proteinExistence type="inferred from homology"/>
<dbReference type="PROSITE" id="PS51891">
    <property type="entry name" value="CENP_V_GFA"/>
    <property type="match status" value="1"/>
</dbReference>
<dbReference type="RefSeq" id="WP_119771048.1">
    <property type="nucleotide sequence ID" value="NZ_QYUO01000002.1"/>
</dbReference>
<dbReference type="PANTHER" id="PTHR28620">
    <property type="entry name" value="CENTROMERE PROTEIN V"/>
    <property type="match status" value="1"/>
</dbReference>